<dbReference type="Proteomes" id="UP000219453">
    <property type="component" value="Unassembled WGS sequence"/>
</dbReference>
<proteinExistence type="predicted"/>
<dbReference type="EMBL" id="OBEJ01000002">
    <property type="protein sequence ID" value="SNZ12123.1"/>
    <property type="molecule type" value="Genomic_DNA"/>
</dbReference>
<protein>
    <submittedName>
        <fullName evidence="1">Uncharacterized protein</fullName>
    </submittedName>
</protein>
<keyword evidence="2" id="KW-1185">Reference proteome</keyword>
<gene>
    <name evidence="1" type="ORF">SAMN06269185_1507</name>
</gene>
<evidence type="ECO:0000313" key="2">
    <source>
        <dbReference type="Proteomes" id="UP000219453"/>
    </source>
</evidence>
<evidence type="ECO:0000313" key="1">
    <source>
        <dbReference type="EMBL" id="SNZ12123.1"/>
    </source>
</evidence>
<reference evidence="1 2" key="1">
    <citation type="submission" date="2017-09" db="EMBL/GenBank/DDBJ databases">
        <authorList>
            <person name="Ehlers B."/>
            <person name="Leendertz F.H."/>
        </authorList>
    </citation>
    <scope>NUCLEOTIDE SEQUENCE [LARGE SCALE GENOMIC DNA]</scope>
    <source>
        <strain evidence="1 2">DSM 27208</strain>
    </source>
</reference>
<dbReference type="AlphaFoldDB" id="A0A285NT83"/>
<organism evidence="1 2">
    <name type="scientific">Natronoarchaeum philippinense</name>
    <dbReference type="NCBI Taxonomy" id="558529"/>
    <lineage>
        <taxon>Archaea</taxon>
        <taxon>Methanobacteriati</taxon>
        <taxon>Methanobacteriota</taxon>
        <taxon>Stenosarchaea group</taxon>
        <taxon>Halobacteria</taxon>
        <taxon>Halobacteriales</taxon>
        <taxon>Natronoarchaeaceae</taxon>
    </lineage>
</organism>
<sequence length="129" mass="14534">MSEDSTSGAERFDPVEYDGPEALLDEWQANFERLMDGRWPDDEVSLEWDTTDDEAVLRLEEPPENATHVDRPGGGPRRSIWVYFDHAINAAQESERFISAQENPMGTGDRKHSAMLAVPVADNREAMLA</sequence>
<dbReference type="RefSeq" id="WP_097008483.1">
    <property type="nucleotide sequence ID" value="NZ_OBEJ01000002.1"/>
</dbReference>
<accession>A0A285NT83</accession>
<name>A0A285NT83_NATPI</name>